<dbReference type="STRING" id="459525.SAMN04488137_0969"/>
<sequence>MQTKKKLLITGAGGYTGLHASRYFSDKGWDILCVSRSAGVSCDITDAGKLETLVSDYCPDYCLHLAAVNSVPVSWTSPQTSIAVNVMGTLHLFEAIRKFAPGCRIVVTGSILEKNLQSEELPPHPYSLSKSFQTLLSRSWTSFYGMDIIVAKPCNLIGPGSSTGICSLLVKKIIDIEQNKAENQILLNNPNSTREFLDVRDAVSAYEVLFEKGQKGSSYEIGSGIRRSLGEVLDELENHTAIKLNIISHPLSAVDHFFTQDLKPIKDLGWEPALSFSKSISDVFHYYRTEH</sequence>
<protein>
    <submittedName>
        <fullName evidence="3">Nucleoside-diphosphate-sugar epimerase</fullName>
    </submittedName>
</protein>
<dbReference type="InterPro" id="IPR036291">
    <property type="entry name" value="NAD(P)-bd_dom_sf"/>
</dbReference>
<evidence type="ECO:0000313" key="4">
    <source>
        <dbReference type="Proteomes" id="UP000199544"/>
    </source>
</evidence>
<evidence type="ECO:0000313" key="3">
    <source>
        <dbReference type="EMBL" id="SDM60195.1"/>
    </source>
</evidence>
<dbReference type="Gene3D" id="3.90.25.10">
    <property type="entry name" value="UDP-galactose 4-epimerase, domain 1"/>
    <property type="match status" value="1"/>
</dbReference>
<dbReference type="AlphaFoldDB" id="A0A1G9UKW9"/>
<dbReference type="Gene3D" id="3.40.50.720">
    <property type="entry name" value="NAD(P)-binding Rossmann-like Domain"/>
    <property type="match status" value="1"/>
</dbReference>
<dbReference type="PANTHER" id="PTHR43000">
    <property type="entry name" value="DTDP-D-GLUCOSE 4,6-DEHYDRATASE-RELATED"/>
    <property type="match status" value="1"/>
</dbReference>
<proteinExistence type="inferred from homology"/>
<dbReference type="Pfam" id="PF01370">
    <property type="entry name" value="Epimerase"/>
    <property type="match status" value="1"/>
</dbReference>
<dbReference type="Proteomes" id="UP000199544">
    <property type="component" value="Unassembled WGS sequence"/>
</dbReference>
<evidence type="ECO:0000256" key="1">
    <source>
        <dbReference type="ARBA" id="ARBA00007637"/>
    </source>
</evidence>
<dbReference type="RefSeq" id="WP_170834225.1">
    <property type="nucleotide sequence ID" value="NZ_FNHW01000001.1"/>
</dbReference>
<dbReference type="EMBL" id="FNHW01000001">
    <property type="protein sequence ID" value="SDM60195.1"/>
    <property type="molecule type" value="Genomic_DNA"/>
</dbReference>
<comment type="similarity">
    <text evidence="1">Belongs to the NAD(P)-dependent epimerase/dehydratase family.</text>
</comment>
<keyword evidence="4" id="KW-1185">Reference proteome</keyword>
<organism evidence="3 4">
    <name type="scientific">Fictibacillus solisalsi</name>
    <dbReference type="NCBI Taxonomy" id="459525"/>
    <lineage>
        <taxon>Bacteria</taxon>
        <taxon>Bacillati</taxon>
        <taxon>Bacillota</taxon>
        <taxon>Bacilli</taxon>
        <taxon>Bacillales</taxon>
        <taxon>Fictibacillaceae</taxon>
        <taxon>Fictibacillus</taxon>
    </lineage>
</organism>
<evidence type="ECO:0000259" key="2">
    <source>
        <dbReference type="Pfam" id="PF01370"/>
    </source>
</evidence>
<dbReference type="InterPro" id="IPR001509">
    <property type="entry name" value="Epimerase_deHydtase"/>
</dbReference>
<accession>A0A1G9UKW9</accession>
<dbReference type="SUPFAM" id="SSF51735">
    <property type="entry name" value="NAD(P)-binding Rossmann-fold domains"/>
    <property type="match status" value="1"/>
</dbReference>
<reference evidence="4" key="1">
    <citation type="submission" date="2016-10" db="EMBL/GenBank/DDBJ databases">
        <authorList>
            <person name="Varghese N."/>
            <person name="Submissions S."/>
        </authorList>
    </citation>
    <scope>NUCLEOTIDE SEQUENCE [LARGE SCALE GENOMIC DNA]</scope>
    <source>
        <strain evidence="4">CGMCC 1.6854</strain>
    </source>
</reference>
<gene>
    <name evidence="3" type="ORF">SAMN04488137_0969</name>
</gene>
<name>A0A1G9UKW9_9BACL</name>
<feature type="domain" description="NAD-dependent epimerase/dehydratase" evidence="2">
    <location>
        <begin position="8"/>
        <end position="222"/>
    </location>
</feature>